<dbReference type="InterPro" id="IPR050751">
    <property type="entry name" value="ECM_structural_protein"/>
</dbReference>
<protein>
    <submittedName>
        <fullName evidence="7">EGF-like module-containing mucin-like hormone receptor-like 1</fullName>
    </submittedName>
</protein>
<dbReference type="PROSITE" id="PS50026">
    <property type="entry name" value="EGF_3"/>
    <property type="match status" value="7"/>
</dbReference>
<keyword evidence="6" id="KW-1185">Reference proteome</keyword>
<dbReference type="PROSITE" id="PS01187">
    <property type="entry name" value="EGF_CA"/>
    <property type="match status" value="2"/>
</dbReference>
<feature type="domain" description="EGF-like" evidence="5">
    <location>
        <begin position="52"/>
        <end position="89"/>
    </location>
</feature>
<evidence type="ECO:0000256" key="4">
    <source>
        <dbReference type="PROSITE-ProRule" id="PRU00076"/>
    </source>
</evidence>
<feature type="domain" description="EGF-like" evidence="5">
    <location>
        <begin position="243"/>
        <end position="280"/>
    </location>
</feature>
<dbReference type="InterPro" id="IPR000742">
    <property type="entry name" value="EGF"/>
</dbReference>
<evidence type="ECO:0000313" key="7">
    <source>
        <dbReference type="RefSeq" id="XP_008590612.1"/>
    </source>
</evidence>
<evidence type="ECO:0000256" key="1">
    <source>
        <dbReference type="ARBA" id="ARBA00022536"/>
    </source>
</evidence>
<dbReference type="GeneID" id="103607934"/>
<dbReference type="SUPFAM" id="SSF57196">
    <property type="entry name" value="EGF/Laminin"/>
    <property type="match status" value="2"/>
</dbReference>
<feature type="domain" description="EGF-like" evidence="5">
    <location>
        <begin position="153"/>
        <end position="192"/>
    </location>
</feature>
<feature type="non-terminal residue" evidence="7">
    <location>
        <position position="1"/>
    </location>
</feature>
<dbReference type="PANTHER" id="PTHR24034:SF202">
    <property type="entry name" value="HEMICENTIN 2"/>
    <property type="match status" value="1"/>
</dbReference>
<evidence type="ECO:0000256" key="2">
    <source>
        <dbReference type="ARBA" id="ARBA00022737"/>
    </source>
</evidence>
<comment type="caution">
    <text evidence="4">Lacks conserved residue(s) required for the propagation of feature annotation.</text>
</comment>
<dbReference type="PANTHER" id="PTHR24034">
    <property type="entry name" value="EGF-LIKE DOMAIN-CONTAINING PROTEIN"/>
    <property type="match status" value="1"/>
</dbReference>
<dbReference type="SMART" id="SM00179">
    <property type="entry name" value="EGF_CA"/>
    <property type="match status" value="7"/>
</dbReference>
<dbReference type="RefSeq" id="XP_008590612.1">
    <property type="nucleotide sequence ID" value="XM_008592390.1"/>
</dbReference>
<dbReference type="InterPro" id="IPR018097">
    <property type="entry name" value="EGF_Ca-bd_CS"/>
</dbReference>
<organism evidence="6 7">
    <name type="scientific">Galeopterus variegatus</name>
    <name type="common">Malayan flying lemur</name>
    <name type="synonym">Cynocephalus variegatus</name>
    <dbReference type="NCBI Taxonomy" id="482537"/>
    <lineage>
        <taxon>Eukaryota</taxon>
        <taxon>Metazoa</taxon>
        <taxon>Chordata</taxon>
        <taxon>Craniata</taxon>
        <taxon>Vertebrata</taxon>
        <taxon>Euteleostomi</taxon>
        <taxon>Mammalia</taxon>
        <taxon>Eutheria</taxon>
        <taxon>Euarchontoglires</taxon>
        <taxon>Dermoptera</taxon>
        <taxon>Cynocephalidae</taxon>
        <taxon>Galeopterus</taxon>
    </lineage>
</organism>
<dbReference type="PROSITE" id="PS01186">
    <property type="entry name" value="EGF_2"/>
    <property type="match status" value="1"/>
</dbReference>
<sequence>IDECSQNPLQCGPNSICKNLLGRYKCSCTPGFSSPTGNNWILGQAGSFTCTDVNECADTTACPAYATCTDTKDSYYCTCKRGFLPSNGQSKFKGPGLKCIDIDECSQNPLQCGPNSICKNLLGRYKCSCTPGFSSPTGNNWILGQAGSFTCTDINECNTSGTCPEHSNCVNSVGSYSCECQDGFTSVNSTCQDVDECSRNSTLCGPNSVCLNIPGAYRCSCLPGFFMPDISTPEHPDTFKCTDIDECADIEMCPINAACTNTPGSYFCTCHPGFVASKGQLNFTGKSEKCRDIDECLKDPSPCGSNSICTNAPGSYSCSCTVGFRPNPEGSVKHGNFSCKSNNFLVCLDNGICVLL</sequence>
<dbReference type="InterPro" id="IPR001881">
    <property type="entry name" value="EGF-like_Ca-bd_dom"/>
</dbReference>
<keyword evidence="2" id="KW-0677">Repeat</keyword>
<keyword evidence="3" id="KW-1015">Disulfide bond</keyword>
<reference evidence="7" key="1">
    <citation type="submission" date="2025-08" db="UniProtKB">
        <authorList>
            <consortium name="RefSeq"/>
        </authorList>
    </citation>
    <scope>IDENTIFICATION</scope>
</reference>
<dbReference type="InterPro" id="IPR049883">
    <property type="entry name" value="NOTCH1_EGF-like"/>
</dbReference>
<dbReference type="CDD" id="cd00054">
    <property type="entry name" value="EGF_CA"/>
    <property type="match status" value="7"/>
</dbReference>
<gene>
    <name evidence="7" type="primary">LOC103607934</name>
</gene>
<evidence type="ECO:0000313" key="6">
    <source>
        <dbReference type="Proteomes" id="UP000694923"/>
    </source>
</evidence>
<evidence type="ECO:0000259" key="5">
    <source>
        <dbReference type="PROSITE" id="PS50026"/>
    </source>
</evidence>
<evidence type="ECO:0000256" key="3">
    <source>
        <dbReference type="ARBA" id="ARBA00023157"/>
    </source>
</evidence>
<dbReference type="Proteomes" id="UP000694923">
    <property type="component" value="Unplaced"/>
</dbReference>
<dbReference type="InterPro" id="IPR009030">
    <property type="entry name" value="Growth_fac_rcpt_cys_sf"/>
</dbReference>
<dbReference type="InterPro" id="IPR000152">
    <property type="entry name" value="EGF-type_Asp/Asn_hydroxyl_site"/>
</dbReference>
<proteinExistence type="predicted"/>
<feature type="domain" description="EGF-like" evidence="5">
    <location>
        <begin position="193"/>
        <end position="231"/>
    </location>
</feature>
<dbReference type="SUPFAM" id="SSF57184">
    <property type="entry name" value="Growth factor receptor domain"/>
    <property type="match status" value="2"/>
</dbReference>
<dbReference type="SMART" id="SM00181">
    <property type="entry name" value="EGF"/>
    <property type="match status" value="7"/>
</dbReference>
<dbReference type="PROSITE" id="PS00010">
    <property type="entry name" value="ASX_HYDROXYL"/>
    <property type="match status" value="7"/>
</dbReference>
<dbReference type="Pfam" id="PF07645">
    <property type="entry name" value="EGF_CA"/>
    <property type="match status" value="7"/>
</dbReference>
<feature type="domain" description="EGF-like" evidence="5">
    <location>
        <begin position="1"/>
        <end position="38"/>
    </location>
</feature>
<keyword evidence="1 4" id="KW-0245">EGF-like domain</keyword>
<accession>A0ABM0SCM1</accession>
<dbReference type="Gene3D" id="2.10.25.10">
    <property type="entry name" value="Laminin"/>
    <property type="match status" value="7"/>
</dbReference>
<feature type="domain" description="EGF-like" evidence="5">
    <location>
        <begin position="101"/>
        <end position="139"/>
    </location>
</feature>
<name>A0ABM0SCM1_GALVR</name>
<feature type="domain" description="EGF-like" evidence="5">
    <location>
        <begin position="292"/>
        <end position="329"/>
    </location>
</feature>